<dbReference type="AlphaFoldDB" id="A0A517T844"/>
<dbReference type="PANTHER" id="PTHR31350">
    <property type="entry name" value="SI:DKEY-261L7.2"/>
    <property type="match status" value="1"/>
</dbReference>
<accession>A0A517T844</accession>
<evidence type="ECO:0000256" key="1">
    <source>
        <dbReference type="ARBA" id="ARBA00007100"/>
    </source>
</evidence>
<organism evidence="3 4">
    <name type="scientific">Calycomorphotria hydatis</name>
    <dbReference type="NCBI Taxonomy" id="2528027"/>
    <lineage>
        <taxon>Bacteria</taxon>
        <taxon>Pseudomonadati</taxon>
        <taxon>Planctomycetota</taxon>
        <taxon>Planctomycetia</taxon>
        <taxon>Planctomycetales</taxon>
        <taxon>Planctomycetaceae</taxon>
        <taxon>Calycomorphotria</taxon>
    </lineage>
</organism>
<dbReference type="InterPro" id="IPR011990">
    <property type="entry name" value="TPR-like_helical_dom_sf"/>
</dbReference>
<gene>
    <name evidence="3" type="ORF">V22_17760</name>
</gene>
<protein>
    <recommendedName>
        <fullName evidence="2">Protein SirB1 N-terminal domain-containing protein</fullName>
    </recommendedName>
</protein>
<reference evidence="3 4" key="1">
    <citation type="submission" date="2019-02" db="EMBL/GenBank/DDBJ databases">
        <title>Deep-cultivation of Planctomycetes and their phenomic and genomic characterization uncovers novel biology.</title>
        <authorList>
            <person name="Wiegand S."/>
            <person name="Jogler M."/>
            <person name="Boedeker C."/>
            <person name="Pinto D."/>
            <person name="Vollmers J."/>
            <person name="Rivas-Marin E."/>
            <person name="Kohn T."/>
            <person name="Peeters S.H."/>
            <person name="Heuer A."/>
            <person name="Rast P."/>
            <person name="Oberbeckmann S."/>
            <person name="Bunk B."/>
            <person name="Jeske O."/>
            <person name="Meyerdierks A."/>
            <person name="Storesund J.E."/>
            <person name="Kallscheuer N."/>
            <person name="Luecker S."/>
            <person name="Lage O.M."/>
            <person name="Pohl T."/>
            <person name="Merkel B.J."/>
            <person name="Hornburger P."/>
            <person name="Mueller R.-W."/>
            <person name="Bruemmer F."/>
            <person name="Labrenz M."/>
            <person name="Spormann A.M."/>
            <person name="Op den Camp H."/>
            <person name="Overmann J."/>
            <person name="Amann R."/>
            <person name="Jetten M.S.M."/>
            <person name="Mascher T."/>
            <person name="Medema M.H."/>
            <person name="Devos D.P."/>
            <person name="Kaster A.-K."/>
            <person name="Ovreas L."/>
            <person name="Rohde M."/>
            <person name="Galperin M.Y."/>
            <person name="Jogler C."/>
        </authorList>
    </citation>
    <scope>NUCLEOTIDE SEQUENCE [LARGE SCALE GENOMIC DNA]</scope>
    <source>
        <strain evidence="3 4">V22</strain>
    </source>
</reference>
<comment type="similarity">
    <text evidence="1">Belongs to the UPF0162 family.</text>
</comment>
<name>A0A517T844_9PLAN</name>
<evidence type="ECO:0000313" key="3">
    <source>
        <dbReference type="EMBL" id="QDT64541.1"/>
    </source>
</evidence>
<keyword evidence="4" id="KW-1185">Reference proteome</keyword>
<dbReference type="RefSeq" id="WP_145261794.1">
    <property type="nucleotide sequence ID" value="NZ_CP036316.1"/>
</dbReference>
<evidence type="ECO:0000259" key="2">
    <source>
        <dbReference type="Pfam" id="PF13369"/>
    </source>
</evidence>
<proteinExistence type="inferred from homology"/>
<dbReference type="Proteomes" id="UP000319976">
    <property type="component" value="Chromosome"/>
</dbReference>
<dbReference type="OrthoDB" id="232498at2"/>
<dbReference type="Pfam" id="PF13371">
    <property type="entry name" value="TPR_9"/>
    <property type="match status" value="1"/>
</dbReference>
<dbReference type="KEGG" id="chya:V22_17760"/>
<evidence type="ECO:0000313" key="4">
    <source>
        <dbReference type="Proteomes" id="UP000319976"/>
    </source>
</evidence>
<feature type="domain" description="Protein SirB1 N-terminal" evidence="2">
    <location>
        <begin position="48"/>
        <end position="197"/>
    </location>
</feature>
<sequence length="280" mass="31309">MSLQAHEYPCDTEFLKLIARCSEVDLVTAALELARDIDPSLCFRSCHEWIDTQARELRREIARADSEHDALVMLGKHLSSRCHLTGDPAAYRSAEGSCLHRVIDTGRGIPISLSVIYMAVAARVGIELHGVAAPLHFLTRYDGVSGVFFIDAFDGGRVMAEADCHVWLSAKTGMSVPELERVLLPASHRTIVIRMLNNLKMLYIEQEDWNAAWQVQHRLTTLQPTSYAEQRDLALLTLRAQRPGQAIDLLKSCLQSCPKEDRETLSKNLKQAMSAVCQLN</sequence>
<dbReference type="Pfam" id="PF13369">
    <property type="entry name" value="Transglut_core2"/>
    <property type="match status" value="1"/>
</dbReference>
<dbReference type="PANTHER" id="PTHR31350:SF21">
    <property type="entry name" value="F-BOX ONLY PROTEIN 21"/>
    <property type="match status" value="1"/>
</dbReference>
<dbReference type="InterPro" id="IPR032698">
    <property type="entry name" value="SirB1_N"/>
</dbReference>
<dbReference type="SUPFAM" id="SSF48452">
    <property type="entry name" value="TPR-like"/>
    <property type="match status" value="1"/>
</dbReference>
<dbReference type="EMBL" id="CP036316">
    <property type="protein sequence ID" value="QDT64541.1"/>
    <property type="molecule type" value="Genomic_DNA"/>
</dbReference>